<evidence type="ECO:0000256" key="4">
    <source>
        <dbReference type="ARBA" id="ARBA00023306"/>
    </source>
</evidence>
<dbReference type="Gene3D" id="1.10.10.10">
    <property type="entry name" value="Winged helix-like DNA-binding domain superfamily/Winged helix DNA-binding domain"/>
    <property type="match status" value="2"/>
</dbReference>
<feature type="region of interest" description="Disordered" evidence="5">
    <location>
        <begin position="26"/>
        <end position="61"/>
    </location>
</feature>
<accession>A0A017SXL5</accession>
<keyword evidence="3" id="KW-0159">Chromosome partition</keyword>
<dbReference type="SUPFAM" id="SSF46785">
    <property type="entry name" value="Winged helix' DNA-binding domain"/>
    <property type="match status" value="2"/>
</dbReference>
<evidence type="ECO:0000313" key="7">
    <source>
        <dbReference type="Proteomes" id="UP000019678"/>
    </source>
</evidence>
<dbReference type="Proteomes" id="UP000019678">
    <property type="component" value="Unassembled WGS sequence"/>
</dbReference>
<dbReference type="InterPro" id="IPR036390">
    <property type="entry name" value="WH_DNA-bd_sf"/>
</dbReference>
<name>A0A017SXL5_9BACT</name>
<protein>
    <submittedName>
        <fullName evidence="6">Segregation and condensation protein B</fullName>
    </submittedName>
</protein>
<dbReference type="eggNOG" id="COG1386">
    <property type="taxonomic scope" value="Bacteria"/>
</dbReference>
<dbReference type="PANTHER" id="PTHR34298:SF2">
    <property type="entry name" value="SEGREGATION AND CONDENSATION PROTEIN B"/>
    <property type="match status" value="1"/>
</dbReference>
<dbReference type="GO" id="GO:0051304">
    <property type="term" value="P:chromosome separation"/>
    <property type="evidence" value="ECO:0007669"/>
    <property type="project" value="InterPro"/>
</dbReference>
<dbReference type="AlphaFoldDB" id="A0A017SXL5"/>
<keyword evidence="7" id="KW-1185">Reference proteome</keyword>
<keyword evidence="1" id="KW-0963">Cytoplasm</keyword>
<comment type="caution">
    <text evidence="6">The sequence shown here is derived from an EMBL/GenBank/DDBJ whole genome shotgun (WGS) entry which is preliminary data.</text>
</comment>
<feature type="compositionally biased region" description="Basic and acidic residues" evidence="5">
    <location>
        <begin position="40"/>
        <end position="61"/>
    </location>
</feature>
<evidence type="ECO:0000256" key="5">
    <source>
        <dbReference type="SAM" id="MobiDB-lite"/>
    </source>
</evidence>
<reference evidence="6 7" key="1">
    <citation type="submission" date="2013-05" db="EMBL/GenBank/DDBJ databases">
        <title>Genome assembly of Chondromyces apiculatus DSM 436.</title>
        <authorList>
            <person name="Sharma G."/>
            <person name="Khatri I."/>
            <person name="Kaur C."/>
            <person name="Mayilraj S."/>
            <person name="Subramanian S."/>
        </authorList>
    </citation>
    <scope>NUCLEOTIDE SEQUENCE [LARGE SCALE GENOMIC DNA]</scope>
    <source>
        <strain evidence="6 7">DSM 436</strain>
    </source>
</reference>
<sequence length="353" mass="38448">MERFRAAAFAWLSGGLQGAAPGVEAASVANPPLHPGAEATRQEGKWTREDGKGSQKAPRRDKGLRFRAAAWAHFQHLVQARAQLAASLSPVARRHLKGVLEALIFAADKPMPARELARAANAEPRVVRELLAELLADYEGRGFRLDEVAGGFVFRTSPAFAPFVREMTDQKPVRMSRAQLETLAIVAYRQPVTRPEVDEVRGVDSGAALKSLLERNLVRILGKKDEPGRPMIYGTTPQFLEFFGLRALNELPTLREFTELTDDSRRTYEREMGEDPPEAATEGAATGGFAGAEGSLQAFMVEPAGSRDAGLEMVPGAAPEFVTPEHSAVLEDWTEVERAEHSVESEEPLKGGA</sequence>
<evidence type="ECO:0000256" key="1">
    <source>
        <dbReference type="ARBA" id="ARBA00022490"/>
    </source>
</evidence>
<dbReference type="STRING" id="1192034.CAP_7908"/>
<gene>
    <name evidence="6" type="ORF">CAP_7908</name>
</gene>
<proteinExistence type="predicted"/>
<evidence type="ECO:0000256" key="2">
    <source>
        <dbReference type="ARBA" id="ARBA00022618"/>
    </source>
</evidence>
<dbReference type="EMBL" id="ASRX01000074">
    <property type="protein sequence ID" value="EYF01703.1"/>
    <property type="molecule type" value="Genomic_DNA"/>
</dbReference>
<feature type="region of interest" description="Disordered" evidence="5">
    <location>
        <begin position="263"/>
        <end position="283"/>
    </location>
</feature>
<evidence type="ECO:0000313" key="6">
    <source>
        <dbReference type="EMBL" id="EYF01703.1"/>
    </source>
</evidence>
<keyword evidence="4" id="KW-0131">Cell cycle</keyword>
<dbReference type="InterPro" id="IPR036388">
    <property type="entry name" value="WH-like_DNA-bd_sf"/>
</dbReference>
<dbReference type="InterPro" id="IPR005234">
    <property type="entry name" value="ScpB_csome_segregation"/>
</dbReference>
<evidence type="ECO:0000256" key="3">
    <source>
        <dbReference type="ARBA" id="ARBA00022829"/>
    </source>
</evidence>
<organism evidence="6 7">
    <name type="scientific">Chondromyces apiculatus DSM 436</name>
    <dbReference type="NCBI Taxonomy" id="1192034"/>
    <lineage>
        <taxon>Bacteria</taxon>
        <taxon>Pseudomonadati</taxon>
        <taxon>Myxococcota</taxon>
        <taxon>Polyangia</taxon>
        <taxon>Polyangiales</taxon>
        <taxon>Polyangiaceae</taxon>
        <taxon>Chondromyces</taxon>
    </lineage>
</organism>
<dbReference type="GO" id="GO:0051301">
    <property type="term" value="P:cell division"/>
    <property type="evidence" value="ECO:0007669"/>
    <property type="project" value="UniProtKB-KW"/>
</dbReference>
<dbReference type="NCBIfam" id="TIGR00281">
    <property type="entry name" value="SMC-Scp complex subunit ScpB"/>
    <property type="match status" value="1"/>
</dbReference>
<dbReference type="Pfam" id="PF04079">
    <property type="entry name" value="SMC_ScpB"/>
    <property type="match status" value="1"/>
</dbReference>
<dbReference type="PANTHER" id="PTHR34298">
    <property type="entry name" value="SEGREGATION AND CONDENSATION PROTEIN B"/>
    <property type="match status" value="1"/>
</dbReference>
<feature type="compositionally biased region" description="Basic and acidic residues" evidence="5">
    <location>
        <begin position="263"/>
        <end position="273"/>
    </location>
</feature>
<keyword evidence="2" id="KW-0132">Cell division</keyword>